<feature type="transmembrane region" description="Helical" evidence="1">
    <location>
        <begin position="55"/>
        <end position="73"/>
    </location>
</feature>
<protein>
    <submittedName>
        <fullName evidence="2">Uncharacterized protein</fullName>
    </submittedName>
</protein>
<gene>
    <name evidence="2" type="ordered locus">Slip_2028</name>
</gene>
<feature type="transmembrane region" description="Helical" evidence="1">
    <location>
        <begin position="20"/>
        <end position="43"/>
    </location>
</feature>
<reference evidence="2 3" key="2">
    <citation type="journal article" date="2010" name="Stand. Genomic Sci.">
        <title>Complete genome sequence of Syntrophothermus lipocalidus type strain (TGB-C1).</title>
        <authorList>
            <person name="Djao O.D."/>
            <person name="Zhang X."/>
            <person name="Lucas S."/>
            <person name="Lapidus A."/>
            <person name="Del Rio T.G."/>
            <person name="Nolan M."/>
            <person name="Tice H."/>
            <person name="Cheng J.F."/>
            <person name="Han C."/>
            <person name="Tapia R."/>
            <person name="Goodwin L."/>
            <person name="Pitluck S."/>
            <person name="Liolios K."/>
            <person name="Ivanova N."/>
            <person name="Mavromatis K."/>
            <person name="Mikhailova N."/>
            <person name="Ovchinnikova G."/>
            <person name="Pati A."/>
            <person name="Brambilla E."/>
            <person name="Chen A."/>
            <person name="Palaniappan K."/>
            <person name="Land M."/>
            <person name="Hauser L."/>
            <person name="Chang Y.J."/>
            <person name="Jeffries C.D."/>
            <person name="Rohde M."/>
            <person name="Sikorski J."/>
            <person name="Spring S."/>
            <person name="Goker M."/>
            <person name="Detter J.C."/>
            <person name="Woyke T."/>
            <person name="Bristow J."/>
            <person name="Eisen J.A."/>
            <person name="Markowitz V."/>
            <person name="Hugenholtz P."/>
            <person name="Kyrpides N.C."/>
            <person name="Klenk H.P."/>
        </authorList>
    </citation>
    <scope>NUCLEOTIDE SEQUENCE [LARGE SCALE GENOMIC DNA]</scope>
    <source>
        <strain evidence="3">DSM 12680 / TGB-C1</strain>
    </source>
</reference>
<accession>D7CPZ7</accession>
<sequence length="97" mass="11122">MYDAYNLFYTISELYDLIPRMAIFLIAAPFACKIFFEAVLALAGMGFYREMTASILANITVFILGYFYVVRFLDTGFLYQGFNVLNDLQHALTSLPF</sequence>
<dbReference type="HOGENOM" id="CLU_2345661_0_0_9"/>
<organism evidence="2 3">
    <name type="scientific">Syntrophothermus lipocalidus (strain DSM 12680 / TGB-C1)</name>
    <dbReference type="NCBI Taxonomy" id="643648"/>
    <lineage>
        <taxon>Bacteria</taxon>
        <taxon>Bacillati</taxon>
        <taxon>Bacillota</taxon>
        <taxon>Clostridia</taxon>
        <taxon>Eubacteriales</taxon>
        <taxon>Syntrophomonadaceae</taxon>
        <taxon>Syntrophothermus</taxon>
    </lineage>
</organism>
<keyword evidence="1" id="KW-0812">Transmembrane</keyword>
<dbReference type="RefSeq" id="WP_013176177.1">
    <property type="nucleotide sequence ID" value="NC_014220.1"/>
</dbReference>
<reference evidence="3" key="1">
    <citation type="journal article" date="2010" name="Stand. Genomic Sci.">
        <title>Complete genome sequence of Syntrophothermus lipocalidus type strain (TGB-C1T).</title>
        <authorList>
            <consortium name="US DOE Joint Genome Institute (JGI-PGF)"/>
            <person name="Djao O."/>
            <person name="Zhang X."/>
            <person name="Lucas S."/>
            <person name="Lapidus A."/>
            <person name="Glavina Del Rio T."/>
            <person name="Nolan M."/>
            <person name="Tice H."/>
            <person name="Cheng J."/>
            <person name="Han C."/>
            <person name="Tapia R."/>
            <person name="Goodwin L."/>
            <person name="Pitluck S."/>
            <person name="Liolios K."/>
            <person name="Ivanova N."/>
            <person name="Mavromatis K."/>
            <person name="Mikhailova N."/>
            <person name="Ovchinnikova G."/>
            <person name="Pati A."/>
            <person name="Brambilla E."/>
            <person name="Chen A."/>
            <person name="Palaniappan K."/>
            <person name="Land M."/>
            <person name="Hauser L."/>
            <person name="Chang Y."/>
            <person name="Jeffries C."/>
            <person name="Rohde M."/>
            <person name="Sikorski J."/>
            <person name="Spring S."/>
            <person name="Goker M."/>
            <person name="Detter J."/>
            <person name="Woyke T."/>
            <person name="Bristow J."/>
            <person name="Eisen J."/>
            <person name="Markowitz V."/>
            <person name="Hugenholtz P."/>
            <person name="Kyrpides N."/>
            <person name="Klenk H."/>
        </authorList>
    </citation>
    <scope>NUCLEOTIDE SEQUENCE [LARGE SCALE GENOMIC DNA]</scope>
    <source>
        <strain evidence="3">DSM 12680 / TGB-C1</strain>
    </source>
</reference>
<dbReference type="Proteomes" id="UP000000378">
    <property type="component" value="Chromosome"/>
</dbReference>
<proteinExistence type="predicted"/>
<dbReference type="AlphaFoldDB" id="D7CPZ7"/>
<name>D7CPZ7_SYNLT</name>
<dbReference type="KEGG" id="slp:Slip_2028"/>
<evidence type="ECO:0000313" key="2">
    <source>
        <dbReference type="EMBL" id="ADI02775.1"/>
    </source>
</evidence>
<keyword evidence="1" id="KW-1133">Transmembrane helix</keyword>
<dbReference type="EMBL" id="CP002048">
    <property type="protein sequence ID" value="ADI02775.1"/>
    <property type="molecule type" value="Genomic_DNA"/>
</dbReference>
<keyword evidence="3" id="KW-1185">Reference proteome</keyword>
<evidence type="ECO:0000313" key="3">
    <source>
        <dbReference type="Proteomes" id="UP000000378"/>
    </source>
</evidence>
<dbReference type="STRING" id="643648.Slip_2028"/>
<evidence type="ECO:0000256" key="1">
    <source>
        <dbReference type="SAM" id="Phobius"/>
    </source>
</evidence>
<keyword evidence="1" id="KW-0472">Membrane</keyword>